<reference evidence="3" key="1">
    <citation type="submission" date="2021-01" db="EMBL/GenBank/DDBJ databases">
        <authorList>
            <person name="Corre E."/>
            <person name="Pelletier E."/>
            <person name="Niang G."/>
            <person name="Scheremetjew M."/>
            <person name="Finn R."/>
            <person name="Kale V."/>
            <person name="Holt S."/>
            <person name="Cochrane G."/>
            <person name="Meng A."/>
            <person name="Brown T."/>
            <person name="Cohen L."/>
        </authorList>
    </citation>
    <scope>NUCLEOTIDE SEQUENCE</scope>
    <source>
        <strain evidence="3">CCMP1661</strain>
    </source>
</reference>
<protein>
    <submittedName>
        <fullName evidence="3">Uncharacterized protein</fullName>
    </submittedName>
</protein>
<feature type="region of interest" description="Disordered" evidence="1">
    <location>
        <begin position="42"/>
        <end position="73"/>
    </location>
</feature>
<dbReference type="EMBL" id="HBHR01015420">
    <property type="protein sequence ID" value="CAD9866731.1"/>
    <property type="molecule type" value="Transcribed_RNA"/>
</dbReference>
<accession>A0A7S2V1B0</accession>
<evidence type="ECO:0000256" key="1">
    <source>
        <dbReference type="SAM" id="MobiDB-lite"/>
    </source>
</evidence>
<name>A0A7S2V1B0_9STRA</name>
<feature type="compositionally biased region" description="Acidic residues" evidence="1">
    <location>
        <begin position="64"/>
        <end position="73"/>
    </location>
</feature>
<evidence type="ECO:0000313" key="3">
    <source>
        <dbReference type="EMBL" id="CAD9866731.1"/>
    </source>
</evidence>
<keyword evidence="2" id="KW-0732">Signal</keyword>
<sequence length="175" mass="19141">MAAQRNIILTIFAALLFVSANGFHVASTSSLTHKFARSSLTTRWSETSASEKPAASEASTPVPPEDDDSDDYIPVDQIPGKIEFSQEELARQDEVLNRMAAEYRKESVAVAQEEARFFGWTEKAEIINGRMAMIGITSGVWVQLVTGKTIPQQVMDLLQVLGFVSLGNQSGELGF</sequence>
<dbReference type="AlphaFoldDB" id="A0A7S2V1B0"/>
<feature type="chain" id="PRO_5031488617" evidence="2">
    <location>
        <begin position="23"/>
        <end position="175"/>
    </location>
</feature>
<evidence type="ECO:0000256" key="2">
    <source>
        <dbReference type="SAM" id="SignalP"/>
    </source>
</evidence>
<organism evidence="3">
    <name type="scientific">Fibrocapsa japonica</name>
    <dbReference type="NCBI Taxonomy" id="94617"/>
    <lineage>
        <taxon>Eukaryota</taxon>
        <taxon>Sar</taxon>
        <taxon>Stramenopiles</taxon>
        <taxon>Ochrophyta</taxon>
        <taxon>Raphidophyceae</taxon>
        <taxon>Chattonellales</taxon>
        <taxon>Chattonellaceae</taxon>
        <taxon>Fibrocapsa</taxon>
    </lineage>
</organism>
<dbReference type="Gene3D" id="1.10.3460.10">
    <property type="entry name" value="Chlorophyll a/b binding protein domain"/>
    <property type="match status" value="1"/>
</dbReference>
<gene>
    <name evidence="3" type="ORF">FJAP1339_LOCUS7698</name>
</gene>
<proteinExistence type="predicted"/>
<dbReference type="SUPFAM" id="SSF103511">
    <property type="entry name" value="Chlorophyll a-b binding protein"/>
    <property type="match status" value="1"/>
</dbReference>
<feature type="compositionally biased region" description="Low complexity" evidence="1">
    <location>
        <begin position="45"/>
        <end position="60"/>
    </location>
</feature>
<feature type="signal peptide" evidence="2">
    <location>
        <begin position="1"/>
        <end position="22"/>
    </location>
</feature>